<reference evidence="1" key="1">
    <citation type="submission" date="2023-04" db="EMBL/GenBank/DDBJ databases">
        <title>A chromosome-level genome assembly of the parasitoid wasp Eretmocerus hayati.</title>
        <authorList>
            <person name="Zhong Y."/>
            <person name="Liu S."/>
            <person name="Liu Y."/>
        </authorList>
    </citation>
    <scope>NUCLEOTIDE SEQUENCE</scope>
    <source>
        <strain evidence="1">ZJU_SS_LIU_2023</strain>
    </source>
</reference>
<protein>
    <submittedName>
        <fullName evidence="1">Uncharacterized protein</fullName>
    </submittedName>
</protein>
<organism evidence="1 2">
    <name type="scientific">Eretmocerus hayati</name>
    <dbReference type="NCBI Taxonomy" id="131215"/>
    <lineage>
        <taxon>Eukaryota</taxon>
        <taxon>Metazoa</taxon>
        <taxon>Ecdysozoa</taxon>
        <taxon>Arthropoda</taxon>
        <taxon>Hexapoda</taxon>
        <taxon>Insecta</taxon>
        <taxon>Pterygota</taxon>
        <taxon>Neoptera</taxon>
        <taxon>Endopterygota</taxon>
        <taxon>Hymenoptera</taxon>
        <taxon>Apocrita</taxon>
        <taxon>Proctotrupomorpha</taxon>
        <taxon>Chalcidoidea</taxon>
        <taxon>Aphelinidae</taxon>
        <taxon>Aphelininae</taxon>
        <taxon>Eretmocerus</taxon>
    </lineage>
</organism>
<proteinExistence type="predicted"/>
<comment type="caution">
    <text evidence="1">The sequence shown here is derived from an EMBL/GenBank/DDBJ whole genome shotgun (WGS) entry which is preliminary data.</text>
</comment>
<dbReference type="EMBL" id="CM056742">
    <property type="protein sequence ID" value="KAJ8677586.1"/>
    <property type="molecule type" value="Genomic_DNA"/>
</dbReference>
<name>A0ACC2P2D3_9HYME</name>
<sequence length="102" mass="11436">MQGQILATRHKSVDVDGKTLVPGTVIVTGTDKSFGEPQFGKLGRIFKIGTKISLVTSTLRNSSFESDYHAYRVMDNDEPDKAMDIEDIYELLPCVYVTKYDE</sequence>
<accession>A0ACC2P2D3</accession>
<evidence type="ECO:0000313" key="2">
    <source>
        <dbReference type="Proteomes" id="UP001239111"/>
    </source>
</evidence>
<dbReference type="Proteomes" id="UP001239111">
    <property type="component" value="Chromosome 2"/>
</dbReference>
<evidence type="ECO:0000313" key="1">
    <source>
        <dbReference type="EMBL" id="KAJ8677586.1"/>
    </source>
</evidence>
<keyword evidence="2" id="KW-1185">Reference proteome</keyword>
<gene>
    <name evidence="1" type="ORF">QAD02_013373</name>
</gene>